<dbReference type="EMBL" id="CM026426">
    <property type="protein sequence ID" value="KAG0573646.1"/>
    <property type="molecule type" value="Genomic_DNA"/>
</dbReference>
<dbReference type="AlphaFoldDB" id="A0A8T0HS26"/>
<feature type="signal peptide" evidence="1">
    <location>
        <begin position="1"/>
        <end position="24"/>
    </location>
</feature>
<comment type="caution">
    <text evidence="2">The sequence shown here is derived from an EMBL/GenBank/DDBJ whole genome shotgun (WGS) entry which is preliminary data.</text>
</comment>
<protein>
    <recommendedName>
        <fullName evidence="4">Secreted protein</fullName>
    </recommendedName>
</protein>
<feature type="chain" id="PRO_5035886700" description="Secreted protein" evidence="1">
    <location>
        <begin position="25"/>
        <end position="110"/>
    </location>
</feature>
<evidence type="ECO:0000313" key="2">
    <source>
        <dbReference type="EMBL" id="KAG0573646.1"/>
    </source>
</evidence>
<evidence type="ECO:0000313" key="3">
    <source>
        <dbReference type="Proteomes" id="UP000822688"/>
    </source>
</evidence>
<keyword evidence="3" id="KW-1185">Reference proteome</keyword>
<name>A0A8T0HS26_CERPU</name>
<accession>A0A8T0HS26</accession>
<evidence type="ECO:0008006" key="4">
    <source>
        <dbReference type="Google" id="ProtNLM"/>
    </source>
</evidence>
<sequence>MSFSMSTICFILALWIHHPRLILFSSPGRIHMRRSRTPHLHHARLALLLNRLSRRLFPSRRLFNSPMRLSLFSPIRPTLLTPGPLAVRHRNLALPLPARLITRPHLPLIR</sequence>
<proteinExistence type="predicted"/>
<keyword evidence="1" id="KW-0732">Signal</keyword>
<reference evidence="2" key="1">
    <citation type="submission" date="2020-06" db="EMBL/GenBank/DDBJ databases">
        <title>WGS assembly of Ceratodon purpureus strain R40.</title>
        <authorList>
            <person name="Carey S.B."/>
            <person name="Jenkins J."/>
            <person name="Shu S."/>
            <person name="Lovell J.T."/>
            <person name="Sreedasyam A."/>
            <person name="Maumus F."/>
            <person name="Tiley G.P."/>
            <person name="Fernandez-Pozo N."/>
            <person name="Barry K."/>
            <person name="Chen C."/>
            <person name="Wang M."/>
            <person name="Lipzen A."/>
            <person name="Daum C."/>
            <person name="Saski C.A."/>
            <person name="Payton A.C."/>
            <person name="Mcbreen J.C."/>
            <person name="Conrad R.E."/>
            <person name="Kollar L.M."/>
            <person name="Olsson S."/>
            <person name="Huttunen S."/>
            <person name="Landis J.B."/>
            <person name="Wickett N.J."/>
            <person name="Johnson M.G."/>
            <person name="Rensing S.A."/>
            <person name="Grimwood J."/>
            <person name="Schmutz J."/>
            <person name="Mcdaniel S.F."/>
        </authorList>
    </citation>
    <scope>NUCLEOTIDE SEQUENCE</scope>
    <source>
        <strain evidence="2">R40</strain>
    </source>
</reference>
<organism evidence="2 3">
    <name type="scientific">Ceratodon purpureus</name>
    <name type="common">Fire moss</name>
    <name type="synonym">Dicranum purpureum</name>
    <dbReference type="NCBI Taxonomy" id="3225"/>
    <lineage>
        <taxon>Eukaryota</taxon>
        <taxon>Viridiplantae</taxon>
        <taxon>Streptophyta</taxon>
        <taxon>Embryophyta</taxon>
        <taxon>Bryophyta</taxon>
        <taxon>Bryophytina</taxon>
        <taxon>Bryopsida</taxon>
        <taxon>Dicranidae</taxon>
        <taxon>Pseudoditrichales</taxon>
        <taxon>Ditrichaceae</taxon>
        <taxon>Ceratodon</taxon>
    </lineage>
</organism>
<evidence type="ECO:0000256" key="1">
    <source>
        <dbReference type="SAM" id="SignalP"/>
    </source>
</evidence>
<gene>
    <name evidence="2" type="ORF">KC19_VG196600</name>
</gene>
<dbReference type="Proteomes" id="UP000822688">
    <property type="component" value="Chromosome V"/>
</dbReference>